<accession>A0A9X2UQ18</accession>
<evidence type="ECO:0000256" key="1">
    <source>
        <dbReference type="SAM" id="MobiDB-lite"/>
    </source>
</evidence>
<gene>
    <name evidence="2" type="ORF">GGQ01_003179</name>
</gene>
<dbReference type="Proteomes" id="UP001155040">
    <property type="component" value="Unassembled WGS sequence"/>
</dbReference>
<feature type="region of interest" description="Disordered" evidence="1">
    <location>
        <begin position="1"/>
        <end position="41"/>
    </location>
</feature>
<sequence>MEGTEQKELESPKRESPAAQKKQNLDDGVSPGDTYSSTGLA</sequence>
<protein>
    <submittedName>
        <fullName evidence="2">Uncharacterized protein</fullName>
    </submittedName>
</protein>
<reference evidence="2" key="1">
    <citation type="submission" date="2022-08" db="EMBL/GenBank/DDBJ databases">
        <title>Genomic Encyclopedia of Type Strains, Phase V (KMG-V): Genome sequencing to study the core and pangenomes of soil and plant-associated prokaryotes.</title>
        <authorList>
            <person name="Whitman W."/>
        </authorList>
    </citation>
    <scope>NUCLEOTIDE SEQUENCE</scope>
    <source>
        <strain evidence="2">SP3012</strain>
    </source>
</reference>
<evidence type="ECO:0000313" key="2">
    <source>
        <dbReference type="EMBL" id="MCS4038089.1"/>
    </source>
</evidence>
<evidence type="ECO:0000313" key="3">
    <source>
        <dbReference type="Proteomes" id="UP001155040"/>
    </source>
</evidence>
<dbReference type="EMBL" id="JANUBF010000037">
    <property type="protein sequence ID" value="MCS4038089.1"/>
    <property type="molecule type" value="Genomic_DNA"/>
</dbReference>
<comment type="caution">
    <text evidence="2">The sequence shown here is derived from an EMBL/GenBank/DDBJ whole genome shotgun (WGS) entry which is preliminary data.</text>
</comment>
<name>A0A9X2UQ18_9BACT</name>
<proteinExistence type="predicted"/>
<feature type="compositionally biased region" description="Basic and acidic residues" evidence="1">
    <location>
        <begin position="1"/>
        <end position="16"/>
    </location>
</feature>
<dbReference type="AlphaFoldDB" id="A0A9X2UQ18"/>
<organism evidence="2 3">
    <name type="scientific">Salinibacter ruber</name>
    <dbReference type="NCBI Taxonomy" id="146919"/>
    <lineage>
        <taxon>Bacteria</taxon>
        <taxon>Pseudomonadati</taxon>
        <taxon>Rhodothermota</taxon>
        <taxon>Rhodothermia</taxon>
        <taxon>Rhodothermales</taxon>
        <taxon>Salinibacteraceae</taxon>
        <taxon>Salinibacter</taxon>
    </lineage>
</organism>